<keyword evidence="1" id="KW-0805">Transcription regulation</keyword>
<evidence type="ECO:0000313" key="6">
    <source>
        <dbReference type="EMBL" id="GCE31052.1"/>
    </source>
</evidence>
<proteinExistence type="predicted"/>
<evidence type="ECO:0000256" key="1">
    <source>
        <dbReference type="ARBA" id="ARBA00023015"/>
    </source>
</evidence>
<dbReference type="InterPro" id="IPR036271">
    <property type="entry name" value="Tet_transcr_reg_TetR-rel_C_sf"/>
</dbReference>
<evidence type="ECO:0000256" key="3">
    <source>
        <dbReference type="ARBA" id="ARBA00023163"/>
    </source>
</evidence>
<protein>
    <recommendedName>
        <fullName evidence="5">HTH tetR-type domain-containing protein</fullName>
    </recommendedName>
</protein>
<dbReference type="GO" id="GO:0000976">
    <property type="term" value="F:transcription cis-regulatory region binding"/>
    <property type="evidence" value="ECO:0007669"/>
    <property type="project" value="TreeGrafter"/>
</dbReference>
<dbReference type="InterPro" id="IPR001647">
    <property type="entry name" value="HTH_TetR"/>
</dbReference>
<evidence type="ECO:0000313" key="7">
    <source>
        <dbReference type="Proteomes" id="UP000287171"/>
    </source>
</evidence>
<dbReference type="SUPFAM" id="SSF46689">
    <property type="entry name" value="Homeodomain-like"/>
    <property type="match status" value="1"/>
</dbReference>
<feature type="DNA-binding region" description="H-T-H motif" evidence="4">
    <location>
        <begin position="37"/>
        <end position="56"/>
    </location>
</feature>
<dbReference type="InterPro" id="IPR009057">
    <property type="entry name" value="Homeodomain-like_sf"/>
</dbReference>
<organism evidence="6 7">
    <name type="scientific">Dictyobacter alpinus</name>
    <dbReference type="NCBI Taxonomy" id="2014873"/>
    <lineage>
        <taxon>Bacteria</taxon>
        <taxon>Bacillati</taxon>
        <taxon>Chloroflexota</taxon>
        <taxon>Ktedonobacteria</taxon>
        <taxon>Ktedonobacterales</taxon>
        <taxon>Dictyobacteraceae</taxon>
        <taxon>Dictyobacter</taxon>
    </lineage>
</organism>
<dbReference type="PANTHER" id="PTHR30055">
    <property type="entry name" value="HTH-TYPE TRANSCRIPTIONAL REGULATOR RUTR"/>
    <property type="match status" value="1"/>
</dbReference>
<evidence type="ECO:0000256" key="4">
    <source>
        <dbReference type="PROSITE-ProRule" id="PRU00335"/>
    </source>
</evidence>
<dbReference type="InterPro" id="IPR050109">
    <property type="entry name" value="HTH-type_TetR-like_transc_reg"/>
</dbReference>
<dbReference type="EMBL" id="BIFT01000002">
    <property type="protein sequence ID" value="GCE31052.1"/>
    <property type="molecule type" value="Genomic_DNA"/>
</dbReference>
<dbReference type="GO" id="GO:0003700">
    <property type="term" value="F:DNA-binding transcription factor activity"/>
    <property type="evidence" value="ECO:0007669"/>
    <property type="project" value="TreeGrafter"/>
</dbReference>
<dbReference type="Proteomes" id="UP000287171">
    <property type="component" value="Unassembled WGS sequence"/>
</dbReference>
<gene>
    <name evidence="6" type="ORF">KDA_65360</name>
</gene>
<dbReference type="SUPFAM" id="SSF48498">
    <property type="entry name" value="Tetracyclin repressor-like, C-terminal domain"/>
    <property type="match status" value="1"/>
</dbReference>
<keyword evidence="7" id="KW-1185">Reference proteome</keyword>
<dbReference type="OrthoDB" id="268339at2"/>
<evidence type="ECO:0000256" key="2">
    <source>
        <dbReference type="ARBA" id="ARBA00023125"/>
    </source>
</evidence>
<accession>A0A402BIJ4</accession>
<dbReference type="PROSITE" id="PS50977">
    <property type="entry name" value="HTH_TETR_2"/>
    <property type="match status" value="1"/>
</dbReference>
<reference evidence="7" key="1">
    <citation type="submission" date="2018-12" db="EMBL/GenBank/DDBJ databases">
        <title>Tengunoibacter tsumagoiensis gen. nov., sp. nov., Dictyobacter kobayashii sp. nov., D. alpinus sp. nov., and D. joshuensis sp. nov. and description of Dictyobacteraceae fam. nov. within the order Ktedonobacterales isolated from Tengu-no-mugimeshi.</title>
        <authorList>
            <person name="Wang C.M."/>
            <person name="Zheng Y."/>
            <person name="Sakai Y."/>
            <person name="Toyoda A."/>
            <person name="Minakuchi Y."/>
            <person name="Abe K."/>
            <person name="Yokota A."/>
            <person name="Yabe S."/>
        </authorList>
    </citation>
    <scope>NUCLEOTIDE SEQUENCE [LARGE SCALE GENOMIC DNA]</scope>
    <source>
        <strain evidence="7">Uno16</strain>
    </source>
</reference>
<dbReference type="PANTHER" id="PTHR30055:SF234">
    <property type="entry name" value="HTH-TYPE TRANSCRIPTIONAL REGULATOR BETI"/>
    <property type="match status" value="1"/>
</dbReference>
<keyword evidence="2 4" id="KW-0238">DNA-binding</keyword>
<evidence type="ECO:0000259" key="5">
    <source>
        <dbReference type="PROSITE" id="PS50977"/>
    </source>
</evidence>
<dbReference type="PRINTS" id="PR00455">
    <property type="entry name" value="HTHTETR"/>
</dbReference>
<dbReference type="Pfam" id="PF00440">
    <property type="entry name" value="TetR_N"/>
    <property type="match status" value="1"/>
</dbReference>
<comment type="caution">
    <text evidence="6">The sequence shown here is derived from an EMBL/GenBank/DDBJ whole genome shotgun (WGS) entry which is preliminary data.</text>
</comment>
<dbReference type="RefSeq" id="WP_126631062.1">
    <property type="nucleotide sequence ID" value="NZ_BIFT01000002.1"/>
</dbReference>
<feature type="domain" description="HTH tetR-type" evidence="5">
    <location>
        <begin position="14"/>
        <end position="74"/>
    </location>
</feature>
<sequence length="242" mass="27433">MGEEADSKRTPKGEQTRQRILQSALGLFGSRGYEETTMREIAAEAGYSPGLTYKYFTNKEELVLELYQNLCTELDAFTRDLAPDTLAMRFYSSVAEHFEMMAPHREALSALFRTALNPRSRVGVLSKDTADIRRRARNTYLRIVLGAKDAPRESQCEDLATVLYGMHLAMVLFWLIDETPQAWRARLLLAFLRDMLKLLQPILWLPPVAQAQGRLAAIIGPLLGDERKTALTQKPQENDTAR</sequence>
<name>A0A402BIJ4_9CHLR</name>
<dbReference type="AlphaFoldDB" id="A0A402BIJ4"/>
<keyword evidence="3" id="KW-0804">Transcription</keyword>
<dbReference type="Gene3D" id="1.10.357.10">
    <property type="entry name" value="Tetracycline Repressor, domain 2"/>
    <property type="match status" value="1"/>
</dbReference>